<evidence type="ECO:0000313" key="4">
    <source>
        <dbReference type="Proteomes" id="UP000694385"/>
    </source>
</evidence>
<feature type="compositionally biased region" description="Basic residues" evidence="1">
    <location>
        <begin position="86"/>
        <end position="98"/>
    </location>
</feature>
<dbReference type="Ensembl" id="ENSJJAT00000025676.1">
    <property type="protein sequence ID" value="ENSJJAP00000019140.1"/>
    <property type="gene ID" value="ENSJJAG00000020188.1"/>
</dbReference>
<name>A0A8C5L3J7_JACJA</name>
<dbReference type="PANTHER" id="PTHR46742">
    <property type="entry name" value="LYSINE-RICH COILED-COIL PROTEIN 1"/>
    <property type="match status" value="1"/>
</dbReference>
<feature type="compositionally biased region" description="Basic residues" evidence="1">
    <location>
        <begin position="506"/>
        <end position="516"/>
    </location>
</feature>
<dbReference type="AlphaFoldDB" id="A0A8C5L3J7"/>
<feature type="compositionally biased region" description="Basic and acidic residues" evidence="1">
    <location>
        <begin position="573"/>
        <end position="582"/>
    </location>
</feature>
<dbReference type="Proteomes" id="UP000694385">
    <property type="component" value="Unassembled WGS sequence"/>
</dbReference>
<evidence type="ECO:0000259" key="2">
    <source>
        <dbReference type="PROSITE" id="PS00028"/>
    </source>
</evidence>
<feature type="region of interest" description="Disordered" evidence="1">
    <location>
        <begin position="83"/>
        <end position="120"/>
    </location>
</feature>
<dbReference type="SUPFAM" id="SSF57667">
    <property type="entry name" value="beta-beta-alpha zinc fingers"/>
    <property type="match status" value="2"/>
</dbReference>
<keyword evidence="4" id="KW-1185">Reference proteome</keyword>
<gene>
    <name evidence="3" type="primary">Zmat1</name>
</gene>
<evidence type="ECO:0000313" key="3">
    <source>
        <dbReference type="Ensembl" id="ENSJJAP00000019140.1"/>
    </source>
</evidence>
<dbReference type="Gene3D" id="3.30.160.60">
    <property type="entry name" value="Classic Zinc Finger"/>
    <property type="match status" value="1"/>
</dbReference>
<dbReference type="Pfam" id="PF12874">
    <property type="entry name" value="zf-met"/>
    <property type="match status" value="1"/>
</dbReference>
<dbReference type="InterPro" id="IPR013087">
    <property type="entry name" value="Znf_C2H2_type"/>
</dbReference>
<feature type="region of interest" description="Disordered" evidence="1">
    <location>
        <begin position="504"/>
        <end position="598"/>
    </location>
</feature>
<dbReference type="InterPro" id="IPR036236">
    <property type="entry name" value="Znf_C2H2_sf"/>
</dbReference>
<dbReference type="GeneTree" id="ENSGT00940000161244"/>
<sequence length="610" mass="72339">MAAAGRGDSSFKVDTCPCLREDATWNKQEGSASFRDDFCQVCGVVLQFKSQRISHYEEHKSGVVDKNKSYDFCNTSFDSSTIVQSHHTRRNHAHKQKQLTKEHDQGSSSGCQPKLGTRNTISTAPSLKSVIVKPPPALKMKTYICHICRITFTSLHMFRSHMQGREHQIKESHVINRVKNSKNTRSSYKDRYADYLNVKKSRECESKTYFRNMEDNFLDFHGSREVTDFRHMHKMFGQTLPPDIFWMCPEPNNHSQVLENQLPHCLPVHSKIYDPFQYELEDYIKVQKSRGLDPKIYFRNIRENNRYWDHRYKERVDSKHRQRMCERRFTFETPHSYQRQYSGPPVEGQLPQWLPSFSNKRNCMFQDELYDYRKVHESVGLKPKTSFKKPVDHFVETQSYKEMGDRLSKHKMFEQRHPFETFQMYTYPYNSSHALENELPHYLPDYVNKQRQESESYCQVTRDLFSEKPVPLSLSQHENNSGPHSIEHEVYRHFSSNDNISDLQASHKRRHQKRKRHLEEGKEKSEKEQSKHKKKSCQDKNLDKDKSAKHCKGGDNKVKVNSGKIKHHKKKKSYDVSSEKEEHKHKKEKKKSIEERTEEEMLWDESILGF</sequence>
<dbReference type="PANTHER" id="PTHR46742:SF2">
    <property type="entry name" value="ZINC FINGER MATRIN-TYPE PROTEIN 1"/>
    <property type="match status" value="1"/>
</dbReference>
<evidence type="ECO:0000256" key="1">
    <source>
        <dbReference type="SAM" id="MobiDB-lite"/>
    </source>
</evidence>
<reference evidence="3" key="1">
    <citation type="submission" date="2025-08" db="UniProtKB">
        <authorList>
            <consortium name="Ensembl"/>
        </authorList>
    </citation>
    <scope>IDENTIFICATION</scope>
</reference>
<feature type="domain" description="C2H2-type" evidence="2">
    <location>
        <begin position="145"/>
        <end position="167"/>
    </location>
</feature>
<feature type="compositionally biased region" description="Basic and acidic residues" evidence="1">
    <location>
        <begin position="536"/>
        <end position="558"/>
    </location>
</feature>
<reference evidence="3" key="2">
    <citation type="submission" date="2025-09" db="UniProtKB">
        <authorList>
            <consortium name="Ensembl"/>
        </authorList>
    </citation>
    <scope>IDENTIFICATION</scope>
</reference>
<feature type="compositionally biased region" description="Polar residues" evidence="1">
    <location>
        <begin position="106"/>
        <end position="120"/>
    </location>
</feature>
<dbReference type="PROSITE" id="PS00028">
    <property type="entry name" value="ZINC_FINGER_C2H2_1"/>
    <property type="match status" value="1"/>
</dbReference>
<organism evidence="3 4">
    <name type="scientific">Jaculus jaculus</name>
    <name type="common">Lesser Egyptian jerboa</name>
    <dbReference type="NCBI Taxonomy" id="51337"/>
    <lineage>
        <taxon>Eukaryota</taxon>
        <taxon>Metazoa</taxon>
        <taxon>Chordata</taxon>
        <taxon>Craniata</taxon>
        <taxon>Vertebrata</taxon>
        <taxon>Euteleostomi</taxon>
        <taxon>Mammalia</taxon>
        <taxon>Eutheria</taxon>
        <taxon>Euarchontoglires</taxon>
        <taxon>Glires</taxon>
        <taxon>Rodentia</taxon>
        <taxon>Myomorpha</taxon>
        <taxon>Dipodoidea</taxon>
        <taxon>Dipodidae</taxon>
        <taxon>Dipodinae</taxon>
        <taxon>Jaculus</taxon>
    </lineage>
</organism>
<protein>
    <submittedName>
        <fullName evidence="3">Zinc finger, matrin type 1</fullName>
    </submittedName>
</protein>
<accession>A0A8C5L3J7</accession>
<feature type="compositionally biased region" description="Basic and acidic residues" evidence="1">
    <location>
        <begin position="517"/>
        <end position="529"/>
    </location>
</feature>
<proteinExistence type="predicted"/>